<dbReference type="InterPro" id="IPR016786">
    <property type="entry name" value="YdeI_bac"/>
</dbReference>
<dbReference type="Pfam" id="PF13376">
    <property type="entry name" value="OmdA"/>
    <property type="match status" value="1"/>
</dbReference>
<dbReference type="RefSeq" id="WP_283416739.1">
    <property type="nucleotide sequence ID" value="NZ_FXUO01000004.1"/>
</dbReference>
<organism evidence="2 3">
    <name type="scientific">Epilithonimonas pallida</name>
    <dbReference type="NCBI Taxonomy" id="373671"/>
    <lineage>
        <taxon>Bacteria</taxon>
        <taxon>Pseudomonadati</taxon>
        <taxon>Bacteroidota</taxon>
        <taxon>Flavobacteriia</taxon>
        <taxon>Flavobacteriales</taxon>
        <taxon>Weeksellaceae</taxon>
        <taxon>Chryseobacterium group</taxon>
        <taxon>Epilithonimonas</taxon>
    </lineage>
</organism>
<dbReference type="InterPro" id="IPR014922">
    <property type="entry name" value="YdhG-like"/>
</dbReference>
<dbReference type="Proteomes" id="UP001158050">
    <property type="component" value="Unassembled WGS sequence"/>
</dbReference>
<feature type="domain" description="YdhG-like" evidence="1">
    <location>
        <begin position="15"/>
        <end position="112"/>
    </location>
</feature>
<dbReference type="Gene3D" id="3.90.1150.200">
    <property type="match status" value="1"/>
</dbReference>
<accession>A0ABY1R296</accession>
<evidence type="ECO:0000259" key="1">
    <source>
        <dbReference type="Pfam" id="PF08818"/>
    </source>
</evidence>
<keyword evidence="3" id="KW-1185">Reference proteome</keyword>
<dbReference type="PIRSF" id="PIRSF021308">
    <property type="entry name" value="UCP021308"/>
    <property type="match status" value="1"/>
</dbReference>
<protein>
    <submittedName>
        <fullName evidence="2">Uncharacterized conserved protein YdeI, YjbR/CyaY-like superfamily, DUF1801 family</fullName>
    </submittedName>
</protein>
<sequence>MNSKVDDHINQSKQWKDEMNALRIIILDCQLAEDFKWGKPCYSFQGKNIVIIQGFKDYFALLFFKGGLMKDSQNLLVKMGENTQAGRQMRFENVQDILDKKSIIKDYIFEAVEIEERGEKVEIKREATAVPEEFQIKLNENPELKSAFESLTPGRQRAYLFHFSAPKQSKTRESRIEKLIPKILKGKGMND</sequence>
<proteinExistence type="predicted"/>
<comment type="caution">
    <text evidence="2">The sequence shown here is derived from an EMBL/GenBank/DDBJ whole genome shotgun (WGS) entry which is preliminary data.</text>
</comment>
<reference evidence="2 3" key="1">
    <citation type="submission" date="2017-05" db="EMBL/GenBank/DDBJ databases">
        <authorList>
            <person name="Varghese N."/>
            <person name="Submissions S."/>
        </authorList>
    </citation>
    <scope>NUCLEOTIDE SEQUENCE [LARGE SCALE GENOMIC DNA]</scope>
    <source>
        <strain evidence="2 3">DSM 18015</strain>
    </source>
</reference>
<gene>
    <name evidence="2" type="ORF">SAMN05421679_104291</name>
</gene>
<dbReference type="EMBL" id="FXUO01000004">
    <property type="protein sequence ID" value="SMP93092.1"/>
    <property type="molecule type" value="Genomic_DNA"/>
</dbReference>
<name>A0ABY1R296_9FLAO</name>
<dbReference type="Pfam" id="PF08818">
    <property type="entry name" value="DUF1801"/>
    <property type="match status" value="1"/>
</dbReference>
<evidence type="ECO:0000313" key="3">
    <source>
        <dbReference type="Proteomes" id="UP001158050"/>
    </source>
</evidence>
<dbReference type="SUPFAM" id="SSF159888">
    <property type="entry name" value="YdhG-like"/>
    <property type="match status" value="1"/>
</dbReference>
<evidence type="ECO:0000313" key="2">
    <source>
        <dbReference type="EMBL" id="SMP93092.1"/>
    </source>
</evidence>